<reference evidence="10 11" key="1">
    <citation type="submission" date="2024-05" db="EMBL/GenBank/DDBJ databases">
        <authorList>
            <person name="Liu Q."/>
            <person name="Xin Y.-H."/>
        </authorList>
    </citation>
    <scope>NUCLEOTIDE SEQUENCE [LARGE SCALE GENOMIC DNA]</scope>
    <source>
        <strain evidence="10 11">CGMCC 1.15349</strain>
    </source>
</reference>
<keyword evidence="7" id="KW-0998">Cell outer membrane</keyword>
<comment type="subcellular location">
    <subcellularLocation>
        <location evidence="1">Cell outer membrane</location>
    </subcellularLocation>
</comment>
<keyword evidence="3" id="KW-0813">Transport</keyword>
<protein>
    <submittedName>
        <fullName evidence="10">TolC family outer membrane protein</fullName>
    </submittedName>
</protein>
<evidence type="ECO:0000256" key="1">
    <source>
        <dbReference type="ARBA" id="ARBA00004442"/>
    </source>
</evidence>
<keyword evidence="9" id="KW-0732">Signal</keyword>
<dbReference type="EMBL" id="JBDIMF010000003">
    <property type="protein sequence ID" value="MEN2786567.1"/>
    <property type="molecule type" value="Genomic_DNA"/>
</dbReference>
<accession>A0ABU9XRU5</accession>
<keyword evidence="5" id="KW-0812">Transmembrane</keyword>
<feature type="signal peptide" evidence="9">
    <location>
        <begin position="1"/>
        <end position="21"/>
    </location>
</feature>
<evidence type="ECO:0000256" key="4">
    <source>
        <dbReference type="ARBA" id="ARBA00022452"/>
    </source>
</evidence>
<evidence type="ECO:0000256" key="8">
    <source>
        <dbReference type="SAM" id="MobiDB-lite"/>
    </source>
</evidence>
<evidence type="ECO:0000313" key="11">
    <source>
        <dbReference type="Proteomes" id="UP001404104"/>
    </source>
</evidence>
<dbReference type="InterPro" id="IPR051906">
    <property type="entry name" value="TolC-like"/>
</dbReference>
<dbReference type="Proteomes" id="UP001404104">
    <property type="component" value="Unassembled WGS sequence"/>
</dbReference>
<name>A0ABU9XRU5_9SPHN</name>
<dbReference type="NCBIfam" id="TIGR01844">
    <property type="entry name" value="type_I_sec_TolC"/>
    <property type="match status" value="1"/>
</dbReference>
<keyword evidence="4" id="KW-1134">Transmembrane beta strand</keyword>
<dbReference type="InterPro" id="IPR003423">
    <property type="entry name" value="OMP_efflux"/>
</dbReference>
<gene>
    <name evidence="10" type="ORF">ABC969_09075</name>
</gene>
<evidence type="ECO:0000256" key="5">
    <source>
        <dbReference type="ARBA" id="ARBA00022692"/>
    </source>
</evidence>
<feature type="region of interest" description="Disordered" evidence="8">
    <location>
        <begin position="451"/>
        <end position="502"/>
    </location>
</feature>
<keyword evidence="6" id="KW-0472">Membrane</keyword>
<evidence type="ECO:0000256" key="9">
    <source>
        <dbReference type="SAM" id="SignalP"/>
    </source>
</evidence>
<dbReference type="Pfam" id="PF02321">
    <property type="entry name" value="OEP"/>
    <property type="match status" value="2"/>
</dbReference>
<comment type="similarity">
    <text evidence="2">Belongs to the outer membrane factor (OMF) (TC 1.B.17) family.</text>
</comment>
<dbReference type="PANTHER" id="PTHR30026">
    <property type="entry name" value="OUTER MEMBRANE PROTEIN TOLC"/>
    <property type="match status" value="1"/>
</dbReference>
<evidence type="ECO:0000256" key="2">
    <source>
        <dbReference type="ARBA" id="ARBA00007613"/>
    </source>
</evidence>
<dbReference type="RefSeq" id="WP_345864372.1">
    <property type="nucleotide sequence ID" value="NZ_JBDIMF010000003.1"/>
</dbReference>
<dbReference type="Gene3D" id="1.20.1600.10">
    <property type="entry name" value="Outer membrane efflux proteins (OEP)"/>
    <property type="match status" value="1"/>
</dbReference>
<organism evidence="10 11">
    <name type="scientific">Sphingomonas qilianensis</name>
    <dbReference type="NCBI Taxonomy" id="1736690"/>
    <lineage>
        <taxon>Bacteria</taxon>
        <taxon>Pseudomonadati</taxon>
        <taxon>Pseudomonadota</taxon>
        <taxon>Alphaproteobacteria</taxon>
        <taxon>Sphingomonadales</taxon>
        <taxon>Sphingomonadaceae</taxon>
        <taxon>Sphingomonas</taxon>
    </lineage>
</organism>
<evidence type="ECO:0000256" key="7">
    <source>
        <dbReference type="ARBA" id="ARBA00023237"/>
    </source>
</evidence>
<keyword evidence="11" id="KW-1185">Reference proteome</keyword>
<dbReference type="PANTHER" id="PTHR30026:SF22">
    <property type="entry name" value="OUTER MEMBRANE EFFLUX PROTEIN"/>
    <property type="match status" value="1"/>
</dbReference>
<evidence type="ECO:0000256" key="6">
    <source>
        <dbReference type="ARBA" id="ARBA00023136"/>
    </source>
</evidence>
<dbReference type="SUPFAM" id="SSF56954">
    <property type="entry name" value="Outer membrane efflux proteins (OEP)"/>
    <property type="match status" value="1"/>
</dbReference>
<sequence length="502" mass="52833">MRRTCLLAGTALMLVATPAGADTLKEALVKAYNTNPTLTAQRANVRAIDENVPIARAAGRPALDLTGGYSEAVLQGPGANGFNSPDRSATASTQLSVPIFNGGAVRNSIRAAETRVDAGRLGLRGTEADLFTAVVGAYMDVIRDEAIVGLNTQNVRVLDVNLQASNDRFQVGDLTRTDVAQSQARLSLARAQLQTAQARLISSRENYIRLVGDAPGVLETPPAVPGAPAGVDQAVEIALQDNPSLLAAQRTRDATEFDINVARASRSPRVGVVLGANYFNYLGSLGAGSGLAVGNQAGTTGSAGLSLTLPLFQGGRPAAQVRQAQARRSQSIEQVTEAERAVIANTRAAYAVWKSSEEVIASAETAVAANRLSLEGVRAENSVGNRTILDILNAEQELLNSQVTLVTARRDSYVARFALQAAMGRAEANDLGLEGGPLYNPVVNYDRVKNRWSDRGGDVDPQPVATRTAGTRAQGSEVTRPLDPILDTPVDRDVVNPASVPK</sequence>
<dbReference type="InterPro" id="IPR010130">
    <property type="entry name" value="T1SS_OMP_TolC"/>
</dbReference>
<feature type="compositionally biased region" description="Polar residues" evidence="8">
    <location>
        <begin position="468"/>
        <end position="477"/>
    </location>
</feature>
<feature type="chain" id="PRO_5045177475" evidence="9">
    <location>
        <begin position="22"/>
        <end position="502"/>
    </location>
</feature>
<proteinExistence type="inferred from homology"/>
<evidence type="ECO:0000256" key="3">
    <source>
        <dbReference type="ARBA" id="ARBA00022448"/>
    </source>
</evidence>
<comment type="caution">
    <text evidence="10">The sequence shown here is derived from an EMBL/GenBank/DDBJ whole genome shotgun (WGS) entry which is preliminary data.</text>
</comment>
<evidence type="ECO:0000313" key="10">
    <source>
        <dbReference type="EMBL" id="MEN2786567.1"/>
    </source>
</evidence>